<gene>
    <name evidence="1" type="ORF">AVEN_129030_1</name>
</gene>
<accession>A0A4Y2HKC6</accession>
<protein>
    <submittedName>
        <fullName evidence="1">Uncharacterized protein</fullName>
    </submittedName>
</protein>
<evidence type="ECO:0000313" key="2">
    <source>
        <dbReference type="Proteomes" id="UP000499080"/>
    </source>
</evidence>
<name>A0A4Y2HKC6_ARAVE</name>
<dbReference type="Proteomes" id="UP000499080">
    <property type="component" value="Unassembled WGS sequence"/>
</dbReference>
<dbReference type="AlphaFoldDB" id="A0A4Y2HKC6"/>
<sequence length="74" mass="8241">MVFAFFAVAERDCNYLPLLNWAAVVLVGPKSGFFQMIKCDVKACRGDYKRAVLRSQRSSCVDRLGSSSECEEGL</sequence>
<dbReference type="EMBL" id="BGPR01001994">
    <property type="protein sequence ID" value="GBM65777.1"/>
    <property type="molecule type" value="Genomic_DNA"/>
</dbReference>
<organism evidence="1 2">
    <name type="scientific">Araneus ventricosus</name>
    <name type="common">Orbweaver spider</name>
    <name type="synonym">Epeira ventricosa</name>
    <dbReference type="NCBI Taxonomy" id="182803"/>
    <lineage>
        <taxon>Eukaryota</taxon>
        <taxon>Metazoa</taxon>
        <taxon>Ecdysozoa</taxon>
        <taxon>Arthropoda</taxon>
        <taxon>Chelicerata</taxon>
        <taxon>Arachnida</taxon>
        <taxon>Araneae</taxon>
        <taxon>Araneomorphae</taxon>
        <taxon>Entelegynae</taxon>
        <taxon>Araneoidea</taxon>
        <taxon>Araneidae</taxon>
        <taxon>Araneus</taxon>
    </lineage>
</organism>
<comment type="caution">
    <text evidence="1">The sequence shown here is derived from an EMBL/GenBank/DDBJ whole genome shotgun (WGS) entry which is preliminary data.</text>
</comment>
<evidence type="ECO:0000313" key="1">
    <source>
        <dbReference type="EMBL" id="GBM65777.1"/>
    </source>
</evidence>
<reference evidence="1 2" key="1">
    <citation type="journal article" date="2019" name="Sci. Rep.">
        <title>Orb-weaving spider Araneus ventricosus genome elucidates the spidroin gene catalogue.</title>
        <authorList>
            <person name="Kono N."/>
            <person name="Nakamura H."/>
            <person name="Ohtoshi R."/>
            <person name="Moran D.A.P."/>
            <person name="Shinohara A."/>
            <person name="Yoshida Y."/>
            <person name="Fujiwara M."/>
            <person name="Mori M."/>
            <person name="Tomita M."/>
            <person name="Arakawa K."/>
        </authorList>
    </citation>
    <scope>NUCLEOTIDE SEQUENCE [LARGE SCALE GENOMIC DNA]</scope>
</reference>
<keyword evidence="2" id="KW-1185">Reference proteome</keyword>
<proteinExistence type="predicted"/>